<comment type="caution">
    <text evidence="3">The sequence shown here is derived from an EMBL/GenBank/DDBJ whole genome shotgun (WGS) entry which is preliminary data.</text>
</comment>
<gene>
    <name evidence="3" type="ORF">BJ989_001070</name>
</gene>
<dbReference type="EMBL" id="JACCAC010000001">
    <property type="protein sequence ID" value="NYG54766.1"/>
    <property type="molecule type" value="Genomic_DNA"/>
</dbReference>
<protein>
    <submittedName>
        <fullName evidence="3">DNA-binding transcriptional MerR regulator</fullName>
    </submittedName>
</protein>
<dbReference type="PANTHER" id="PTHR30204">
    <property type="entry name" value="REDOX-CYCLING DRUG-SENSING TRANSCRIPTIONAL ACTIVATOR SOXR"/>
    <property type="match status" value="1"/>
</dbReference>
<evidence type="ECO:0000313" key="4">
    <source>
        <dbReference type="Proteomes" id="UP000544110"/>
    </source>
</evidence>
<evidence type="ECO:0000256" key="1">
    <source>
        <dbReference type="ARBA" id="ARBA00023125"/>
    </source>
</evidence>
<dbReference type="Proteomes" id="UP000544110">
    <property type="component" value="Unassembled WGS sequence"/>
</dbReference>
<dbReference type="PROSITE" id="PS50937">
    <property type="entry name" value="HTH_MERR_2"/>
    <property type="match status" value="1"/>
</dbReference>
<evidence type="ECO:0000259" key="2">
    <source>
        <dbReference type="PROSITE" id="PS50937"/>
    </source>
</evidence>
<dbReference type="RefSeq" id="WP_179517329.1">
    <property type="nucleotide sequence ID" value="NZ_JACCAC010000001.1"/>
</dbReference>
<accession>A0A7Y9RT50</accession>
<dbReference type="Gene3D" id="1.10.1660.10">
    <property type="match status" value="1"/>
</dbReference>
<dbReference type="SMART" id="SM00422">
    <property type="entry name" value="HTH_MERR"/>
    <property type="match status" value="1"/>
</dbReference>
<feature type="domain" description="HTH merR-type" evidence="2">
    <location>
        <begin position="4"/>
        <end position="73"/>
    </location>
</feature>
<dbReference type="InterPro" id="IPR000551">
    <property type="entry name" value="MerR-type_HTH_dom"/>
</dbReference>
<proteinExistence type="predicted"/>
<name>A0A7Y9RT50_9ACTN</name>
<dbReference type="InterPro" id="IPR009061">
    <property type="entry name" value="DNA-bd_dom_put_sf"/>
</dbReference>
<dbReference type="InterPro" id="IPR047057">
    <property type="entry name" value="MerR_fam"/>
</dbReference>
<dbReference type="AlphaFoldDB" id="A0A7Y9RT50"/>
<organism evidence="3 4">
    <name type="scientific">Nocardioides perillae</name>
    <dbReference type="NCBI Taxonomy" id="1119534"/>
    <lineage>
        <taxon>Bacteria</taxon>
        <taxon>Bacillati</taxon>
        <taxon>Actinomycetota</taxon>
        <taxon>Actinomycetes</taxon>
        <taxon>Propionibacteriales</taxon>
        <taxon>Nocardioidaceae</taxon>
        <taxon>Nocardioides</taxon>
    </lineage>
</organism>
<dbReference type="GO" id="GO:0003677">
    <property type="term" value="F:DNA binding"/>
    <property type="evidence" value="ECO:0007669"/>
    <property type="project" value="UniProtKB-KW"/>
</dbReference>
<sequence length="141" mass="15160">MTEHVQIGEVAARTGLSLRTIRYYEEVGLVAPSARSAGGFRLYAEADVDRLELVKRMKPLDFSLEDMRELLAVVDALDATPRPAPGDDGTERAALLARLAALEASAQERVASLRRKLAVAEEFAGGLSERIAAQRSPASGP</sequence>
<evidence type="ECO:0000313" key="3">
    <source>
        <dbReference type="EMBL" id="NYG54766.1"/>
    </source>
</evidence>
<keyword evidence="4" id="KW-1185">Reference proteome</keyword>
<dbReference type="GO" id="GO:0003700">
    <property type="term" value="F:DNA-binding transcription factor activity"/>
    <property type="evidence" value="ECO:0007669"/>
    <property type="project" value="InterPro"/>
</dbReference>
<dbReference type="SUPFAM" id="SSF46955">
    <property type="entry name" value="Putative DNA-binding domain"/>
    <property type="match status" value="1"/>
</dbReference>
<dbReference type="PRINTS" id="PR00040">
    <property type="entry name" value="HTHMERR"/>
</dbReference>
<dbReference type="PROSITE" id="PS00552">
    <property type="entry name" value="HTH_MERR_1"/>
    <property type="match status" value="1"/>
</dbReference>
<reference evidence="3 4" key="1">
    <citation type="submission" date="2020-07" db="EMBL/GenBank/DDBJ databases">
        <title>Sequencing the genomes of 1000 actinobacteria strains.</title>
        <authorList>
            <person name="Klenk H.-P."/>
        </authorList>
    </citation>
    <scope>NUCLEOTIDE SEQUENCE [LARGE SCALE GENOMIC DNA]</scope>
    <source>
        <strain evidence="3 4">DSM 24552</strain>
    </source>
</reference>
<keyword evidence="1 3" id="KW-0238">DNA-binding</keyword>
<dbReference type="PANTHER" id="PTHR30204:SF93">
    <property type="entry name" value="HTH MERR-TYPE DOMAIN-CONTAINING PROTEIN"/>
    <property type="match status" value="1"/>
</dbReference>
<dbReference type="Pfam" id="PF13411">
    <property type="entry name" value="MerR_1"/>
    <property type="match status" value="1"/>
</dbReference>